<gene>
    <name evidence="1" type="ORF">ERUC_LOCUS24514</name>
</gene>
<reference evidence="1 2" key="1">
    <citation type="submission" date="2022-03" db="EMBL/GenBank/DDBJ databases">
        <authorList>
            <person name="Macdonald S."/>
            <person name="Ahmed S."/>
            <person name="Newling K."/>
        </authorList>
    </citation>
    <scope>NUCLEOTIDE SEQUENCE [LARGE SCALE GENOMIC DNA]</scope>
</reference>
<dbReference type="AlphaFoldDB" id="A0ABC8KJ02"/>
<sequence>MKLSEIISKAEDLGSFYFSVFFRWLKDPSRDNNVSLIVRLIFQAVVYVIWKERNQMLHLSVEKPPGIIIEEIKQVIRLRLDQVARIQAVL</sequence>
<evidence type="ECO:0000313" key="2">
    <source>
        <dbReference type="Proteomes" id="UP001642260"/>
    </source>
</evidence>
<accession>A0ABC8KJ02</accession>
<dbReference type="Proteomes" id="UP001642260">
    <property type="component" value="Unassembled WGS sequence"/>
</dbReference>
<organism evidence="1 2">
    <name type="scientific">Eruca vesicaria subsp. sativa</name>
    <name type="common">Garden rocket</name>
    <name type="synonym">Eruca sativa</name>
    <dbReference type="NCBI Taxonomy" id="29727"/>
    <lineage>
        <taxon>Eukaryota</taxon>
        <taxon>Viridiplantae</taxon>
        <taxon>Streptophyta</taxon>
        <taxon>Embryophyta</taxon>
        <taxon>Tracheophyta</taxon>
        <taxon>Spermatophyta</taxon>
        <taxon>Magnoliopsida</taxon>
        <taxon>eudicotyledons</taxon>
        <taxon>Gunneridae</taxon>
        <taxon>Pentapetalae</taxon>
        <taxon>rosids</taxon>
        <taxon>malvids</taxon>
        <taxon>Brassicales</taxon>
        <taxon>Brassicaceae</taxon>
        <taxon>Brassiceae</taxon>
        <taxon>Eruca</taxon>
    </lineage>
</organism>
<comment type="caution">
    <text evidence="1">The sequence shown here is derived from an EMBL/GenBank/DDBJ whole genome shotgun (WGS) entry which is preliminary data.</text>
</comment>
<keyword evidence="2" id="KW-1185">Reference proteome</keyword>
<dbReference type="EMBL" id="CAKOAT010252931">
    <property type="protein sequence ID" value="CAH8358758.1"/>
    <property type="molecule type" value="Genomic_DNA"/>
</dbReference>
<proteinExistence type="predicted"/>
<protein>
    <submittedName>
        <fullName evidence="1">Uncharacterized protein</fullName>
    </submittedName>
</protein>
<evidence type="ECO:0000313" key="1">
    <source>
        <dbReference type="EMBL" id="CAH8358758.1"/>
    </source>
</evidence>
<name>A0ABC8KJ02_ERUVS</name>